<sequence length="317" mass="34653">MARKPRALRLGDRIGIVAPASAPYDESRYERGLDGLRRLGFQPVEAPHVRSRRGFLAGSDEERVADLHAMFADPTIAGIICLRGGYGATRLLPMLDADLIRNNPKILVGYSDITALNLFLLKECDLVSFYGPMAAVEFAVGPTIFTEACFRRMLTVPEPYGPLGLPRGWALRETLQGGVAEGELVGGCLTLVESLIGTPWQVSLRDKIFFFEDIDAEPYQMDRTLTHLLQAGVLDGVKGIAIGECVGCEHQEGRSHYDNCQTLREVLVERLTPLGVPIVYGVPFGHGTEKATIPLGVRARLDGNTGELYIMESAVVE</sequence>
<dbReference type="AlphaFoldDB" id="A0A2Z4Y9Z2"/>
<feature type="active site" description="Charge relay system" evidence="6">
    <location>
        <position position="212"/>
    </location>
</feature>
<dbReference type="Pfam" id="PF02016">
    <property type="entry name" value="Peptidase_S66"/>
    <property type="match status" value="1"/>
</dbReference>
<name>A0A2Z4Y9Z2_SUMC1</name>
<gene>
    <name evidence="9" type="ORF">BRCON_2690</name>
</gene>
<dbReference type="SUPFAM" id="SSF141986">
    <property type="entry name" value="LD-carboxypeptidase A C-terminal domain-like"/>
    <property type="match status" value="1"/>
</dbReference>
<keyword evidence="3" id="KW-0645">Protease</keyword>
<reference evidence="9 10" key="1">
    <citation type="submission" date="2018-05" db="EMBL/GenBank/DDBJ databases">
        <title>A metagenomic window into the 2 km-deep terrestrial subsurface aquifer revealed taxonomically and functionally diverse microbial community comprising novel uncultured bacterial lineages.</title>
        <authorList>
            <person name="Kadnikov V.V."/>
            <person name="Mardanov A.V."/>
            <person name="Beletsky A.V."/>
            <person name="Banks D."/>
            <person name="Pimenov N.V."/>
            <person name="Frank Y.A."/>
            <person name="Karnachuk O.V."/>
            <person name="Ravin N.V."/>
        </authorList>
    </citation>
    <scope>NUCLEOTIDE SEQUENCE [LARGE SCALE GENOMIC DNA]</scope>
    <source>
        <strain evidence="9">BY</strain>
    </source>
</reference>
<dbReference type="PANTHER" id="PTHR30237:SF2">
    <property type="entry name" value="MUREIN TETRAPEPTIDE CARBOXYPEPTIDASE"/>
    <property type="match status" value="1"/>
</dbReference>
<keyword evidence="2 9" id="KW-0121">Carboxypeptidase</keyword>
<evidence type="ECO:0000256" key="3">
    <source>
        <dbReference type="ARBA" id="ARBA00022670"/>
    </source>
</evidence>
<dbReference type="InterPro" id="IPR027478">
    <property type="entry name" value="LdcA_N"/>
</dbReference>
<evidence type="ECO:0000259" key="7">
    <source>
        <dbReference type="Pfam" id="PF02016"/>
    </source>
</evidence>
<evidence type="ECO:0000256" key="4">
    <source>
        <dbReference type="ARBA" id="ARBA00022801"/>
    </source>
</evidence>
<dbReference type="InterPro" id="IPR029062">
    <property type="entry name" value="Class_I_gatase-like"/>
</dbReference>
<keyword evidence="5" id="KW-0720">Serine protease</keyword>
<dbReference type="InterPro" id="IPR040449">
    <property type="entry name" value="Peptidase_S66_N"/>
</dbReference>
<feature type="active site" description="Charge relay system" evidence="6">
    <location>
        <position position="286"/>
    </location>
</feature>
<comment type="similarity">
    <text evidence="1">Belongs to the peptidase S66 family.</text>
</comment>
<dbReference type="InterPro" id="IPR027461">
    <property type="entry name" value="Carboxypeptidase_A_C_sf"/>
</dbReference>
<dbReference type="GO" id="GO:0008236">
    <property type="term" value="F:serine-type peptidase activity"/>
    <property type="evidence" value="ECO:0007669"/>
    <property type="project" value="UniProtKB-KW"/>
</dbReference>
<evidence type="ECO:0000256" key="6">
    <source>
        <dbReference type="PIRSR" id="PIRSR028757-1"/>
    </source>
</evidence>
<dbReference type="Gene3D" id="3.50.30.60">
    <property type="entry name" value="LD-carboxypeptidase A C-terminal domain-like"/>
    <property type="match status" value="1"/>
</dbReference>
<dbReference type="InterPro" id="IPR040921">
    <property type="entry name" value="Peptidase_S66C"/>
</dbReference>
<dbReference type="GO" id="GO:0006508">
    <property type="term" value="P:proteolysis"/>
    <property type="evidence" value="ECO:0007669"/>
    <property type="project" value="UniProtKB-KW"/>
</dbReference>
<feature type="domain" description="LD-carboxypeptidase C-terminal" evidence="8">
    <location>
        <begin position="181"/>
        <end position="301"/>
    </location>
</feature>
<dbReference type="GO" id="GO:0004180">
    <property type="term" value="F:carboxypeptidase activity"/>
    <property type="evidence" value="ECO:0007669"/>
    <property type="project" value="UniProtKB-KW"/>
</dbReference>
<dbReference type="CDD" id="cd07025">
    <property type="entry name" value="Peptidase_S66"/>
    <property type="match status" value="1"/>
</dbReference>
<feature type="active site" description="Nucleophile" evidence="6">
    <location>
        <position position="111"/>
    </location>
</feature>
<protein>
    <submittedName>
        <fullName evidence="9">Muramoyltetrapeptide carboxypeptidase</fullName>
    </submittedName>
</protein>
<dbReference type="Pfam" id="PF17676">
    <property type="entry name" value="Peptidase_S66C"/>
    <property type="match status" value="1"/>
</dbReference>
<evidence type="ECO:0000256" key="2">
    <source>
        <dbReference type="ARBA" id="ARBA00022645"/>
    </source>
</evidence>
<dbReference type="InterPro" id="IPR003507">
    <property type="entry name" value="S66_fam"/>
</dbReference>
<evidence type="ECO:0000313" key="10">
    <source>
        <dbReference type="Proteomes" id="UP000262583"/>
    </source>
</evidence>
<evidence type="ECO:0000313" key="9">
    <source>
        <dbReference type="EMBL" id="AXA37432.1"/>
    </source>
</evidence>
<evidence type="ECO:0000256" key="1">
    <source>
        <dbReference type="ARBA" id="ARBA00010233"/>
    </source>
</evidence>
<dbReference type="PIRSF" id="PIRSF028757">
    <property type="entry name" value="LD-carboxypeptidase"/>
    <property type="match status" value="1"/>
</dbReference>
<dbReference type="Gene3D" id="3.40.50.10740">
    <property type="entry name" value="Class I glutamine amidotransferase-like"/>
    <property type="match status" value="1"/>
</dbReference>
<evidence type="ECO:0000256" key="5">
    <source>
        <dbReference type="ARBA" id="ARBA00022825"/>
    </source>
</evidence>
<keyword evidence="4" id="KW-0378">Hydrolase</keyword>
<dbReference type="PANTHER" id="PTHR30237">
    <property type="entry name" value="MURAMOYLTETRAPEPTIDE CARBOXYPEPTIDASE"/>
    <property type="match status" value="1"/>
</dbReference>
<dbReference type="Proteomes" id="UP000262583">
    <property type="component" value="Chromosome"/>
</dbReference>
<dbReference type="EMBL" id="CP030759">
    <property type="protein sequence ID" value="AXA37432.1"/>
    <property type="molecule type" value="Genomic_DNA"/>
</dbReference>
<dbReference type="KEGG" id="schv:BRCON_2690"/>
<evidence type="ECO:0000259" key="8">
    <source>
        <dbReference type="Pfam" id="PF17676"/>
    </source>
</evidence>
<accession>A0A2Z4Y9Z2</accession>
<organism evidence="9 10">
    <name type="scientific">Sumerlaea chitinivorans</name>
    <dbReference type="NCBI Taxonomy" id="2250252"/>
    <lineage>
        <taxon>Bacteria</taxon>
        <taxon>Candidatus Sumerlaeota</taxon>
        <taxon>Candidatus Sumerlaeia</taxon>
        <taxon>Candidatus Sumerlaeales</taxon>
        <taxon>Candidatus Sumerlaeaceae</taxon>
        <taxon>Candidatus Sumerlaea</taxon>
    </lineage>
</organism>
<feature type="domain" description="LD-carboxypeptidase N-terminal" evidence="7">
    <location>
        <begin position="14"/>
        <end position="131"/>
    </location>
</feature>
<dbReference type="SUPFAM" id="SSF52317">
    <property type="entry name" value="Class I glutamine amidotransferase-like"/>
    <property type="match status" value="1"/>
</dbReference>
<proteinExistence type="inferred from homology"/>